<evidence type="ECO:0000256" key="2">
    <source>
        <dbReference type="ARBA" id="ARBA00022692"/>
    </source>
</evidence>
<name>A0A9X1UY46_9FLAO</name>
<evidence type="ECO:0000256" key="3">
    <source>
        <dbReference type="ARBA" id="ARBA00022989"/>
    </source>
</evidence>
<proteinExistence type="predicted"/>
<dbReference type="EMBL" id="JAJSON010000025">
    <property type="protein sequence ID" value="MCG9972447.1"/>
    <property type="molecule type" value="Genomic_DNA"/>
</dbReference>
<dbReference type="InterPro" id="IPR010920">
    <property type="entry name" value="LSM_dom_sf"/>
</dbReference>
<keyword evidence="3 5" id="KW-1133">Transmembrane helix</keyword>
<organism evidence="7 8">
    <name type="scientific">Christiangramia crocea</name>
    <dbReference type="NCBI Taxonomy" id="2904124"/>
    <lineage>
        <taxon>Bacteria</taxon>
        <taxon>Pseudomonadati</taxon>
        <taxon>Bacteroidota</taxon>
        <taxon>Flavobacteriia</taxon>
        <taxon>Flavobacteriales</taxon>
        <taxon>Flavobacteriaceae</taxon>
        <taxon>Christiangramia</taxon>
    </lineage>
</organism>
<dbReference type="GO" id="GO:0005886">
    <property type="term" value="C:plasma membrane"/>
    <property type="evidence" value="ECO:0007669"/>
    <property type="project" value="TreeGrafter"/>
</dbReference>
<dbReference type="Gene3D" id="2.30.30.60">
    <property type="match status" value="1"/>
</dbReference>
<comment type="subcellular location">
    <subcellularLocation>
        <location evidence="1">Membrane</location>
    </subcellularLocation>
</comment>
<dbReference type="AlphaFoldDB" id="A0A9X1UY46"/>
<dbReference type="GO" id="GO:0008381">
    <property type="term" value="F:mechanosensitive monoatomic ion channel activity"/>
    <property type="evidence" value="ECO:0007669"/>
    <property type="project" value="InterPro"/>
</dbReference>
<evidence type="ECO:0000313" key="7">
    <source>
        <dbReference type="EMBL" id="MCG9972447.1"/>
    </source>
</evidence>
<comment type="caution">
    <text evidence="7">The sequence shown here is derived from an EMBL/GenBank/DDBJ whole genome shotgun (WGS) entry which is preliminary data.</text>
</comment>
<evidence type="ECO:0000259" key="6">
    <source>
        <dbReference type="Pfam" id="PF00924"/>
    </source>
</evidence>
<feature type="transmembrane region" description="Helical" evidence="5">
    <location>
        <begin position="27"/>
        <end position="51"/>
    </location>
</feature>
<gene>
    <name evidence="7" type="ORF">LU635_12425</name>
</gene>
<dbReference type="SUPFAM" id="SSF50182">
    <property type="entry name" value="Sm-like ribonucleoproteins"/>
    <property type="match status" value="1"/>
</dbReference>
<dbReference type="RefSeq" id="WP_240099709.1">
    <property type="nucleotide sequence ID" value="NZ_JAJSON010000025.1"/>
</dbReference>
<keyword evidence="8" id="KW-1185">Reference proteome</keyword>
<dbReference type="InterPro" id="IPR006685">
    <property type="entry name" value="MscS_channel_2nd"/>
</dbReference>
<dbReference type="Proteomes" id="UP001139344">
    <property type="component" value="Unassembled WGS sequence"/>
</dbReference>
<evidence type="ECO:0000256" key="1">
    <source>
        <dbReference type="ARBA" id="ARBA00004370"/>
    </source>
</evidence>
<reference evidence="7" key="1">
    <citation type="submission" date="2021-12" db="EMBL/GenBank/DDBJ databases">
        <title>Description of Gramella crocea sp. nov., a new bacterium isolated from activated sludge.</title>
        <authorList>
            <person name="Zhang X."/>
        </authorList>
    </citation>
    <scope>NUCLEOTIDE SEQUENCE</scope>
    <source>
        <strain evidence="7">YB25</strain>
    </source>
</reference>
<evidence type="ECO:0000256" key="5">
    <source>
        <dbReference type="SAM" id="Phobius"/>
    </source>
</evidence>
<dbReference type="PANTHER" id="PTHR30414">
    <property type="entry name" value="MINICONDUCTANCE MECHANOSENSITIVE CHANNEL YBDG"/>
    <property type="match status" value="1"/>
</dbReference>
<feature type="transmembrane region" description="Helical" evidence="5">
    <location>
        <begin position="151"/>
        <end position="169"/>
    </location>
</feature>
<feature type="transmembrane region" description="Helical" evidence="5">
    <location>
        <begin position="175"/>
        <end position="194"/>
    </location>
</feature>
<accession>A0A9X1UY46</accession>
<feature type="transmembrane region" description="Helical" evidence="5">
    <location>
        <begin position="109"/>
        <end position="130"/>
    </location>
</feature>
<dbReference type="GO" id="GO:0071470">
    <property type="term" value="P:cellular response to osmotic stress"/>
    <property type="evidence" value="ECO:0007669"/>
    <property type="project" value="InterPro"/>
</dbReference>
<sequence length="432" mass="50388">MNIEEGLTDLICFFEEFFIAHGMNEELAVYLNLLINLVALTLIVIGLNYLIKNFIIEAFKAFTNKTKTTLDDFLIKSNFPRYVGRFLPLFVVYKTFPLIFTDFPEVLTIFYKLVDIYVIILIVWICRSVLRSTRNYLKTREEFNDKPLESFSQIIMIFIWLIGFMFIFSRLFDRSVLGFAISLGAASAVILLIFKDTILGLVASIQVSVNDIVRIGDWITFEKYGADGTVTEINLATVKVQNWDNTYTTIPTYSLISDSFQNWRGMQESPGRRIKRSIFIKQNSVRFLNNEDIERFKRIRLIDSYLENRQTEIEKFNESNNVDKTLLINGRNQTNLGVFRKYIDSYLQEHSAIHKEMYLIVRHLAPTVNGIPLEILCFSRDKRWENFEYISADIFDHVIAAVPYFDLKLFESPSGDDVRSFLENIEEDSKNT</sequence>
<dbReference type="InterPro" id="IPR030192">
    <property type="entry name" value="YbdG"/>
</dbReference>
<dbReference type="InterPro" id="IPR023408">
    <property type="entry name" value="MscS_beta-dom_sf"/>
</dbReference>
<feature type="domain" description="Mechanosensitive ion channel MscS" evidence="6">
    <location>
        <begin position="196"/>
        <end position="264"/>
    </location>
</feature>
<keyword evidence="2 5" id="KW-0812">Transmembrane</keyword>
<protein>
    <submittedName>
        <fullName evidence="7">Mechanosensitive ion channel family protein</fullName>
    </submittedName>
</protein>
<evidence type="ECO:0000256" key="4">
    <source>
        <dbReference type="ARBA" id="ARBA00023136"/>
    </source>
</evidence>
<dbReference type="Gene3D" id="1.10.287.1260">
    <property type="match status" value="1"/>
</dbReference>
<dbReference type="Pfam" id="PF00924">
    <property type="entry name" value="MS_channel_2nd"/>
    <property type="match status" value="1"/>
</dbReference>
<dbReference type="PANTHER" id="PTHR30414:SF0">
    <property type="entry name" value="MINICONDUCTANCE MECHANOSENSITIVE CHANNEL YBDG"/>
    <property type="match status" value="1"/>
</dbReference>
<feature type="transmembrane region" description="Helical" evidence="5">
    <location>
        <begin position="86"/>
        <end position="103"/>
    </location>
</feature>
<evidence type="ECO:0000313" key="8">
    <source>
        <dbReference type="Proteomes" id="UP001139344"/>
    </source>
</evidence>
<keyword evidence="4 5" id="KW-0472">Membrane</keyword>